<feature type="region of interest" description="Disordered" evidence="1">
    <location>
        <begin position="1"/>
        <end position="57"/>
    </location>
</feature>
<sequence length="265" mass="29777">MCSSKNNNNSSSSSKSTNRQNSNHHHHHHHQKPGTSGRTTPRPSCNPRMTRKTHKADKDLLPFTFHAHTHLSDLNINPLPHLIQSKINNTPQRYCVQYVLYVLVGSGIYTDQPTSPPSILFCRITYPSHDRITSSLPSPSPHNVHQLDIHIHTKAYSNITIPKTVHCSTNPSSLPTYLHQTPKTYLMDLVTTPNSQLTLAAGLPRFDSHQSTNNHPPPLSHVLSCPILSCARIEKHQAKPIVARKPKEPRRFLFRGSNGPHFVCL</sequence>
<feature type="compositionally biased region" description="Low complexity" evidence="1">
    <location>
        <begin position="1"/>
        <end position="21"/>
    </location>
</feature>
<organism evidence="2 3">
    <name type="scientific">Aspergillus violaceofuscus (strain CBS 115571)</name>
    <dbReference type="NCBI Taxonomy" id="1450538"/>
    <lineage>
        <taxon>Eukaryota</taxon>
        <taxon>Fungi</taxon>
        <taxon>Dikarya</taxon>
        <taxon>Ascomycota</taxon>
        <taxon>Pezizomycotina</taxon>
        <taxon>Eurotiomycetes</taxon>
        <taxon>Eurotiomycetidae</taxon>
        <taxon>Eurotiales</taxon>
        <taxon>Aspergillaceae</taxon>
        <taxon>Aspergillus</taxon>
    </lineage>
</organism>
<protein>
    <submittedName>
        <fullName evidence="2">Uncharacterized protein</fullName>
    </submittedName>
</protein>
<dbReference type="Proteomes" id="UP000249829">
    <property type="component" value="Unassembled WGS sequence"/>
</dbReference>
<reference evidence="2 3" key="1">
    <citation type="submission" date="2018-02" db="EMBL/GenBank/DDBJ databases">
        <title>The genomes of Aspergillus section Nigri reveals drivers in fungal speciation.</title>
        <authorList>
            <consortium name="DOE Joint Genome Institute"/>
            <person name="Vesth T.C."/>
            <person name="Nybo J."/>
            <person name="Theobald S."/>
            <person name="Brandl J."/>
            <person name="Frisvad J.C."/>
            <person name="Nielsen K.F."/>
            <person name="Lyhne E.K."/>
            <person name="Kogle M.E."/>
            <person name="Kuo A."/>
            <person name="Riley R."/>
            <person name="Clum A."/>
            <person name="Nolan M."/>
            <person name="Lipzen A."/>
            <person name="Salamov A."/>
            <person name="Henrissat B."/>
            <person name="Wiebenga A."/>
            <person name="De vries R.P."/>
            <person name="Grigoriev I.V."/>
            <person name="Mortensen U.H."/>
            <person name="Andersen M.R."/>
            <person name="Baker S.E."/>
        </authorList>
    </citation>
    <scope>NUCLEOTIDE SEQUENCE [LARGE SCALE GENOMIC DNA]</scope>
    <source>
        <strain evidence="2 3">CBS 115571</strain>
    </source>
</reference>
<proteinExistence type="predicted"/>
<accession>A0A2V5HG50</accession>
<keyword evidence="3" id="KW-1185">Reference proteome</keyword>
<dbReference type="AlphaFoldDB" id="A0A2V5HG50"/>
<evidence type="ECO:0000256" key="1">
    <source>
        <dbReference type="SAM" id="MobiDB-lite"/>
    </source>
</evidence>
<feature type="compositionally biased region" description="Polar residues" evidence="1">
    <location>
        <begin position="33"/>
        <end position="43"/>
    </location>
</feature>
<gene>
    <name evidence="2" type="ORF">BO99DRAFT_101836</name>
</gene>
<name>A0A2V5HG50_ASPV1</name>
<evidence type="ECO:0000313" key="3">
    <source>
        <dbReference type="Proteomes" id="UP000249829"/>
    </source>
</evidence>
<dbReference type="EMBL" id="KZ825122">
    <property type="protein sequence ID" value="PYI20794.1"/>
    <property type="molecule type" value="Genomic_DNA"/>
</dbReference>
<evidence type="ECO:0000313" key="2">
    <source>
        <dbReference type="EMBL" id="PYI20794.1"/>
    </source>
</evidence>
<feature type="compositionally biased region" description="Basic residues" evidence="1">
    <location>
        <begin position="22"/>
        <end position="32"/>
    </location>
</feature>